<dbReference type="RefSeq" id="WP_113969743.1">
    <property type="nucleotide sequence ID" value="NZ_QNRJ01000007.1"/>
</dbReference>
<sequence length="188" mass="22223">MNSKMDRRKKYTRMVLKESLLKLLQTKSISSITIKEICETADINRSTYYSHYSNQYELLEAIEEEFIKDLTITLGQYNFSKEEEALQMTEKLFEYIAEKSDICEALLSENTDMYFLKKGMIITHEFIFKNWITESRVDQETYEYINMFMVSGSIHVIKNWVENGMDKTPEEMAGILHRFINRGLSGVR</sequence>
<dbReference type="OrthoDB" id="9810250at2"/>
<evidence type="ECO:0000256" key="3">
    <source>
        <dbReference type="PROSITE-ProRule" id="PRU00335"/>
    </source>
</evidence>
<dbReference type="GO" id="GO:0003677">
    <property type="term" value="F:DNA binding"/>
    <property type="evidence" value="ECO:0007669"/>
    <property type="project" value="UniProtKB-UniRule"/>
</dbReference>
<dbReference type="AlphaFoldDB" id="A0A366EPI6"/>
<reference evidence="5 6" key="1">
    <citation type="submission" date="2018-06" db="EMBL/GenBank/DDBJ databases">
        <title>Freshwater and sediment microbial communities from various areas in North America, analyzing microbe dynamics in response to fracking.</title>
        <authorList>
            <person name="Lamendella R."/>
        </authorList>
    </citation>
    <scope>NUCLEOTIDE SEQUENCE [LARGE SCALE GENOMIC DNA]</scope>
    <source>
        <strain evidence="5 6">97B</strain>
    </source>
</reference>
<evidence type="ECO:0000259" key="4">
    <source>
        <dbReference type="PROSITE" id="PS50977"/>
    </source>
</evidence>
<dbReference type="PROSITE" id="PS50977">
    <property type="entry name" value="HTH_TETR_2"/>
    <property type="match status" value="1"/>
</dbReference>
<dbReference type="Proteomes" id="UP000252118">
    <property type="component" value="Unassembled WGS sequence"/>
</dbReference>
<dbReference type="InterPro" id="IPR050624">
    <property type="entry name" value="HTH-type_Tx_Regulator"/>
</dbReference>
<name>A0A366EPI6_9BACI</name>
<protein>
    <submittedName>
        <fullName evidence="5">TetR family transcriptional regulator</fullName>
    </submittedName>
</protein>
<dbReference type="InterPro" id="IPR001647">
    <property type="entry name" value="HTH_TetR"/>
</dbReference>
<gene>
    <name evidence="5" type="ORF">DET59_10732</name>
</gene>
<comment type="caution">
    <text evidence="5">The sequence shown here is derived from an EMBL/GenBank/DDBJ whole genome shotgun (WGS) entry which is preliminary data.</text>
</comment>
<dbReference type="Gene3D" id="1.10.357.10">
    <property type="entry name" value="Tetracycline Repressor, domain 2"/>
    <property type="match status" value="1"/>
</dbReference>
<keyword evidence="1" id="KW-0678">Repressor</keyword>
<organism evidence="5 6">
    <name type="scientific">Rossellomorea aquimaris</name>
    <dbReference type="NCBI Taxonomy" id="189382"/>
    <lineage>
        <taxon>Bacteria</taxon>
        <taxon>Bacillati</taxon>
        <taxon>Bacillota</taxon>
        <taxon>Bacilli</taxon>
        <taxon>Bacillales</taxon>
        <taxon>Bacillaceae</taxon>
        <taxon>Rossellomorea</taxon>
    </lineage>
</organism>
<dbReference type="Pfam" id="PF14278">
    <property type="entry name" value="TetR_C_8"/>
    <property type="match status" value="1"/>
</dbReference>
<dbReference type="SUPFAM" id="SSF46689">
    <property type="entry name" value="Homeodomain-like"/>
    <property type="match status" value="1"/>
</dbReference>
<evidence type="ECO:0000313" key="5">
    <source>
        <dbReference type="EMBL" id="RBP03886.1"/>
    </source>
</evidence>
<dbReference type="InterPro" id="IPR009057">
    <property type="entry name" value="Homeodomain-like_sf"/>
</dbReference>
<dbReference type="InterPro" id="IPR039532">
    <property type="entry name" value="TetR_C_Firmicutes"/>
</dbReference>
<accession>A0A366EPI6</accession>
<evidence type="ECO:0000313" key="6">
    <source>
        <dbReference type="Proteomes" id="UP000252118"/>
    </source>
</evidence>
<proteinExistence type="predicted"/>
<feature type="domain" description="HTH tetR-type" evidence="4">
    <location>
        <begin position="10"/>
        <end position="70"/>
    </location>
</feature>
<dbReference type="PANTHER" id="PTHR43479">
    <property type="entry name" value="ACREF/ENVCD OPERON REPRESSOR-RELATED"/>
    <property type="match status" value="1"/>
</dbReference>
<evidence type="ECO:0000256" key="2">
    <source>
        <dbReference type="ARBA" id="ARBA00023125"/>
    </source>
</evidence>
<feature type="DNA-binding region" description="H-T-H motif" evidence="3">
    <location>
        <begin position="33"/>
        <end position="52"/>
    </location>
</feature>
<keyword evidence="2 3" id="KW-0238">DNA-binding</keyword>
<dbReference type="EMBL" id="QNRJ01000007">
    <property type="protein sequence ID" value="RBP03886.1"/>
    <property type="molecule type" value="Genomic_DNA"/>
</dbReference>
<evidence type="ECO:0000256" key="1">
    <source>
        <dbReference type="ARBA" id="ARBA00022491"/>
    </source>
</evidence>
<dbReference type="PANTHER" id="PTHR43479:SF7">
    <property type="entry name" value="TETR-FAMILY TRANSCRIPTIONAL REGULATOR"/>
    <property type="match status" value="1"/>
</dbReference>